<dbReference type="GO" id="GO:0046656">
    <property type="term" value="P:folic acid biosynthetic process"/>
    <property type="evidence" value="ECO:0007669"/>
    <property type="project" value="UniProtKB-KW"/>
</dbReference>
<dbReference type="GO" id="GO:0016301">
    <property type="term" value="F:kinase activity"/>
    <property type="evidence" value="ECO:0007669"/>
    <property type="project" value="UniProtKB-KW"/>
</dbReference>
<dbReference type="EC" id="2.7.6.3" evidence="3"/>
<evidence type="ECO:0000256" key="3">
    <source>
        <dbReference type="ARBA" id="ARBA00013253"/>
    </source>
</evidence>
<evidence type="ECO:0000256" key="2">
    <source>
        <dbReference type="ARBA" id="ARBA00005051"/>
    </source>
</evidence>
<evidence type="ECO:0000256" key="4">
    <source>
        <dbReference type="ARBA" id="ARBA00022679"/>
    </source>
</evidence>
<dbReference type="SUPFAM" id="SSF55083">
    <property type="entry name" value="6-hydroxymethyl-7,8-dihydropterin pyrophosphokinase, HPPK"/>
    <property type="match status" value="1"/>
</dbReference>
<dbReference type="RefSeq" id="WP_197558823.1">
    <property type="nucleotide sequence ID" value="NZ_CP063065.1"/>
</dbReference>
<dbReference type="Proteomes" id="UP000595091">
    <property type="component" value="Chromosome"/>
</dbReference>
<keyword evidence="6 10" id="KW-0418">Kinase</keyword>
<evidence type="ECO:0000256" key="5">
    <source>
        <dbReference type="ARBA" id="ARBA00022741"/>
    </source>
</evidence>
<dbReference type="PROSITE" id="PS00794">
    <property type="entry name" value="HPPK"/>
    <property type="match status" value="1"/>
</dbReference>
<evidence type="ECO:0000259" key="9">
    <source>
        <dbReference type="PROSITE" id="PS00794"/>
    </source>
</evidence>
<feature type="domain" description="7,8-dihydro-6-hydroxymethylpterin-pyrophosphokinase" evidence="9">
    <location>
        <begin position="89"/>
        <end position="100"/>
    </location>
</feature>
<keyword evidence="7" id="KW-0067">ATP-binding</keyword>
<comment type="catalytic activity">
    <reaction evidence="1">
        <text>6-hydroxymethyl-7,8-dihydropterin + ATP = (7,8-dihydropterin-6-yl)methyl diphosphate + AMP + H(+)</text>
        <dbReference type="Rhea" id="RHEA:11412"/>
        <dbReference type="ChEBI" id="CHEBI:15378"/>
        <dbReference type="ChEBI" id="CHEBI:30616"/>
        <dbReference type="ChEBI" id="CHEBI:44841"/>
        <dbReference type="ChEBI" id="CHEBI:72950"/>
        <dbReference type="ChEBI" id="CHEBI:456215"/>
        <dbReference type="EC" id="2.7.6.3"/>
    </reaction>
</comment>
<reference evidence="10 11" key="1">
    <citation type="submission" date="2020-10" db="EMBL/GenBank/DDBJ databases">
        <title>Plasmid carrying two tetracycline resistance determinant.</title>
        <authorList>
            <person name="Yang Q."/>
        </authorList>
    </citation>
    <scope>NUCLEOTIDE SEQUENCE [LARGE SCALE GENOMIC DNA]</scope>
    <source>
        <strain evidence="10 11">T43</strain>
    </source>
</reference>
<dbReference type="PANTHER" id="PTHR43071:SF1">
    <property type="entry name" value="2-AMINO-4-HYDROXY-6-HYDROXYMETHYLDIHYDROPTERIDINE PYROPHOSPHOKINASE"/>
    <property type="match status" value="1"/>
</dbReference>
<keyword evidence="4 10" id="KW-0808">Transferase</keyword>
<evidence type="ECO:0000256" key="1">
    <source>
        <dbReference type="ARBA" id="ARBA00000198"/>
    </source>
</evidence>
<dbReference type="Gene3D" id="3.30.70.560">
    <property type="entry name" value="7,8-Dihydro-6-hydroxymethylpterin-pyrophosphokinase HPPK"/>
    <property type="match status" value="1"/>
</dbReference>
<dbReference type="PANTHER" id="PTHR43071">
    <property type="entry name" value="2-AMINO-4-HYDROXY-6-HYDROXYMETHYLDIHYDROPTERIDINE PYROPHOSPHOKINASE"/>
    <property type="match status" value="1"/>
</dbReference>
<evidence type="ECO:0000256" key="6">
    <source>
        <dbReference type="ARBA" id="ARBA00022777"/>
    </source>
</evidence>
<dbReference type="GO" id="GO:0005524">
    <property type="term" value="F:ATP binding"/>
    <property type="evidence" value="ECO:0007669"/>
    <property type="project" value="UniProtKB-KW"/>
</dbReference>
<evidence type="ECO:0000256" key="8">
    <source>
        <dbReference type="ARBA" id="ARBA00022909"/>
    </source>
</evidence>
<evidence type="ECO:0000313" key="11">
    <source>
        <dbReference type="Proteomes" id="UP000595091"/>
    </source>
</evidence>
<accession>A0A7M1KUM0</accession>
<dbReference type="CDD" id="cd00483">
    <property type="entry name" value="HPPK"/>
    <property type="match status" value="1"/>
</dbReference>
<dbReference type="InterPro" id="IPR000550">
    <property type="entry name" value="Hppk"/>
</dbReference>
<proteinExistence type="predicted"/>
<dbReference type="EMBL" id="CP063065">
    <property type="protein sequence ID" value="QOQ79598.1"/>
    <property type="molecule type" value="Genomic_DNA"/>
</dbReference>
<dbReference type="NCBIfam" id="TIGR01498">
    <property type="entry name" value="folK"/>
    <property type="match status" value="1"/>
</dbReference>
<dbReference type="GO" id="GO:0003848">
    <property type="term" value="F:2-amino-4-hydroxy-6-hydroxymethyldihydropteridine diphosphokinase activity"/>
    <property type="evidence" value="ECO:0007669"/>
    <property type="project" value="UniProtKB-EC"/>
</dbReference>
<comment type="pathway">
    <text evidence="2">Cofactor biosynthesis; tetrahydrofolate biosynthesis; 2-amino-4-hydroxy-6-hydroxymethyl-7,8-dihydropteridine diphosphate from 7,8-dihydroneopterin triphosphate: step 4/4.</text>
</comment>
<keyword evidence="5" id="KW-0547">Nucleotide-binding</keyword>
<dbReference type="InterPro" id="IPR035907">
    <property type="entry name" value="Hppk_sf"/>
</dbReference>
<dbReference type="GO" id="GO:0046654">
    <property type="term" value="P:tetrahydrofolate biosynthetic process"/>
    <property type="evidence" value="ECO:0007669"/>
    <property type="project" value="UniProtKB-UniPathway"/>
</dbReference>
<sequence length="169" mass="18888">MQSDVLIALGSNIQPRLDHLKNAVTAFKQNEEIKVVATSPIYETVPKGYLDQEDFLNMVMHVQTDLTAADLLAFCQSIEQVQKRVRTIKNGPRTIDVDILLIDEEIIDTSDLLVPHPRMHERAFVLCPAADIVGSWQVPILGQTVASLRDQLPQAEKDDVRISGFSLDL</sequence>
<name>A0A7M1KUM0_9LACT</name>
<dbReference type="Pfam" id="PF01288">
    <property type="entry name" value="HPPK"/>
    <property type="match status" value="1"/>
</dbReference>
<gene>
    <name evidence="10" type="primary">folK</name>
    <name evidence="10" type="ORF">IMX20_02550</name>
</gene>
<dbReference type="AlphaFoldDB" id="A0A7M1KUM0"/>
<evidence type="ECO:0000256" key="7">
    <source>
        <dbReference type="ARBA" id="ARBA00022840"/>
    </source>
</evidence>
<dbReference type="UniPathway" id="UPA00077">
    <property type="reaction ID" value="UER00155"/>
</dbReference>
<keyword evidence="8" id="KW-0289">Folate biosynthesis</keyword>
<protein>
    <recommendedName>
        <fullName evidence="3">2-amino-4-hydroxy-6-hydroxymethyldihydropteridine diphosphokinase</fullName>
        <ecNumber evidence="3">2.7.6.3</ecNumber>
    </recommendedName>
</protein>
<organism evidence="10 11">
    <name type="scientific">Aerococcus urinaeequi</name>
    <dbReference type="NCBI Taxonomy" id="51665"/>
    <lineage>
        <taxon>Bacteria</taxon>
        <taxon>Bacillati</taxon>
        <taxon>Bacillota</taxon>
        <taxon>Bacilli</taxon>
        <taxon>Lactobacillales</taxon>
        <taxon>Aerococcaceae</taxon>
        <taxon>Aerococcus</taxon>
    </lineage>
</organism>
<evidence type="ECO:0000313" key="10">
    <source>
        <dbReference type="EMBL" id="QOQ79598.1"/>
    </source>
</evidence>